<feature type="compositionally biased region" description="Polar residues" evidence="1">
    <location>
        <begin position="166"/>
        <end position="176"/>
    </location>
</feature>
<feature type="region of interest" description="Disordered" evidence="1">
    <location>
        <begin position="59"/>
        <end position="147"/>
    </location>
</feature>
<sequence length="507" mass="55807">MGQNDKDVCKSDRCCCQLISKCEEKPKPRKNVCGGREERTEMSICDFLKSQPIPEWIKVSSGRPQHGRNPCAEVNDSKDRQRGPCGQAPPASNCSSGKNRTTYVHRPKPEPEWVRSSEQLCLPNNGGMNQSQHRHQNDQRSQPSICDTEDRQLSQIIINFGTVVTSDSGQQTNSEVQEVPLEKKRRTCKTTARPQQDRSSCTRGPVDRSTSTCPPSERSTSSCQPPERPIPTCPPERSSCTRAPADRPNPTCPPPDRPSCTRGPADRSTSTCPTERSSCTRAPADRPNPTCPPPDRSSCTRGSADRSTSTCQTERSSCTRAQPDRTTSTCPPPERSSCTRTPADRPIPTCPSERSSCPRAPADRSTRGSGAPTDRTNSSCPLAGHSSFTLPQASSTFIRPSTDRSNFACPQADRNNRSISTRSPPDWSTSTRSLADRSNSVRPPNVRPPNVRPPNVRPYGMESNTTTRESYSRYQENHPSTQQRAHSESGMKSKTSSCYCDNGNSDY</sequence>
<dbReference type="EnsemblMetazoa" id="XM_016807737.1">
    <property type="protein sequence ID" value="XP_016663226.1"/>
    <property type="gene ID" value="LOC107884826"/>
</dbReference>
<feature type="compositionally biased region" description="Polar residues" evidence="1">
    <location>
        <begin position="297"/>
        <end position="329"/>
    </location>
</feature>
<feature type="compositionally biased region" description="Polar residues" evidence="1">
    <location>
        <begin position="417"/>
        <end position="433"/>
    </location>
</feature>
<dbReference type="RefSeq" id="XP_016663226.1">
    <property type="nucleotide sequence ID" value="XM_016807737.1"/>
</dbReference>
<feature type="compositionally biased region" description="Polar residues" evidence="1">
    <location>
        <begin position="492"/>
        <end position="507"/>
    </location>
</feature>
<dbReference type="AlphaFoldDB" id="A0A8R2H986"/>
<evidence type="ECO:0000256" key="1">
    <source>
        <dbReference type="SAM" id="MobiDB-lite"/>
    </source>
</evidence>
<accession>A0A8R2H986</accession>
<dbReference type="Proteomes" id="UP000007819">
    <property type="component" value="Chromosome X"/>
</dbReference>
<dbReference type="KEGG" id="api:107884826"/>
<feature type="compositionally biased region" description="Polar residues" evidence="1">
    <location>
        <begin position="462"/>
        <end position="484"/>
    </location>
</feature>
<protein>
    <submittedName>
        <fullName evidence="2">Uncharacterized protein</fullName>
    </submittedName>
</protein>
<feature type="compositionally biased region" description="Polar residues" evidence="1">
    <location>
        <begin position="189"/>
        <end position="224"/>
    </location>
</feature>
<evidence type="ECO:0000313" key="3">
    <source>
        <dbReference type="Proteomes" id="UP000007819"/>
    </source>
</evidence>
<evidence type="ECO:0000313" key="2">
    <source>
        <dbReference type="EnsemblMetazoa" id="XP_016663226.1"/>
    </source>
</evidence>
<feature type="compositionally biased region" description="Polar residues" evidence="1">
    <location>
        <begin position="90"/>
        <end position="102"/>
    </location>
</feature>
<name>A0A8R2H986_ACYPI</name>
<organism evidence="2 3">
    <name type="scientific">Acyrthosiphon pisum</name>
    <name type="common">Pea aphid</name>
    <dbReference type="NCBI Taxonomy" id="7029"/>
    <lineage>
        <taxon>Eukaryota</taxon>
        <taxon>Metazoa</taxon>
        <taxon>Ecdysozoa</taxon>
        <taxon>Arthropoda</taxon>
        <taxon>Hexapoda</taxon>
        <taxon>Insecta</taxon>
        <taxon>Pterygota</taxon>
        <taxon>Neoptera</taxon>
        <taxon>Paraneoptera</taxon>
        <taxon>Hemiptera</taxon>
        <taxon>Sternorrhyncha</taxon>
        <taxon>Aphidomorpha</taxon>
        <taxon>Aphidoidea</taxon>
        <taxon>Aphididae</taxon>
        <taxon>Macrosiphini</taxon>
        <taxon>Acyrthosiphon</taxon>
    </lineage>
</organism>
<dbReference type="GeneID" id="107884826"/>
<dbReference type="OrthoDB" id="6615545at2759"/>
<proteinExistence type="predicted"/>
<feature type="compositionally biased region" description="Pro residues" evidence="1">
    <location>
        <begin position="445"/>
        <end position="456"/>
    </location>
</feature>
<feature type="compositionally biased region" description="Polar residues" evidence="1">
    <location>
        <begin position="374"/>
        <end position="405"/>
    </location>
</feature>
<feature type="compositionally biased region" description="Polar residues" evidence="1">
    <location>
        <begin position="267"/>
        <end position="280"/>
    </location>
</feature>
<keyword evidence="3" id="KW-1185">Reference proteome</keyword>
<reference evidence="3" key="1">
    <citation type="submission" date="2010-06" db="EMBL/GenBank/DDBJ databases">
        <authorList>
            <person name="Jiang H."/>
            <person name="Abraham K."/>
            <person name="Ali S."/>
            <person name="Alsbrooks S.L."/>
            <person name="Anim B.N."/>
            <person name="Anosike U.S."/>
            <person name="Attaway T."/>
            <person name="Bandaranaike D.P."/>
            <person name="Battles P.K."/>
            <person name="Bell S.N."/>
            <person name="Bell A.V."/>
            <person name="Beltran B."/>
            <person name="Bickham C."/>
            <person name="Bustamante Y."/>
            <person name="Caleb T."/>
            <person name="Canada A."/>
            <person name="Cardenas V."/>
            <person name="Carter K."/>
            <person name="Chacko J."/>
            <person name="Chandrabose M.N."/>
            <person name="Chavez D."/>
            <person name="Chavez A."/>
            <person name="Chen L."/>
            <person name="Chu H.-S."/>
            <person name="Claassen K.J."/>
            <person name="Cockrell R."/>
            <person name="Collins M."/>
            <person name="Cooper J.A."/>
            <person name="Cree A."/>
            <person name="Curry S.M."/>
            <person name="Da Y."/>
            <person name="Dao M.D."/>
            <person name="Das B."/>
            <person name="Davila M.-L."/>
            <person name="Davy-Carroll L."/>
            <person name="Denson S."/>
            <person name="Dinh H."/>
            <person name="Ebong V.E."/>
            <person name="Edwards J.R."/>
            <person name="Egan A."/>
            <person name="El-Daye J."/>
            <person name="Escobedo L."/>
            <person name="Fernandez S."/>
            <person name="Fernando P.R."/>
            <person name="Flagg N."/>
            <person name="Forbes L.D."/>
            <person name="Fowler R.G."/>
            <person name="Fu Q."/>
            <person name="Gabisi R.A."/>
            <person name="Ganer J."/>
            <person name="Garbino Pronczuk A."/>
            <person name="Garcia R.M."/>
            <person name="Garner T."/>
            <person name="Garrett T.E."/>
            <person name="Gonzalez D.A."/>
            <person name="Hamid H."/>
            <person name="Hawkins E.S."/>
            <person name="Hirani K."/>
            <person name="Hogues M.E."/>
            <person name="Hollins B."/>
            <person name="Hsiao C.-H."/>
            <person name="Jabil R."/>
            <person name="James M.L."/>
            <person name="Jhangiani S.N."/>
            <person name="Johnson B."/>
            <person name="Johnson Q."/>
            <person name="Joshi V."/>
            <person name="Kalu J.B."/>
            <person name="Kam C."/>
            <person name="Kashfia A."/>
            <person name="Keebler J."/>
            <person name="Kisamo H."/>
            <person name="Kovar C.L."/>
            <person name="Lago L.A."/>
            <person name="Lai C.-Y."/>
            <person name="Laidlaw J."/>
            <person name="Lara F."/>
            <person name="Le T.-K."/>
            <person name="Lee S.L."/>
            <person name="Legall F.H."/>
            <person name="Lemon S.J."/>
            <person name="Lewis L.R."/>
            <person name="Li B."/>
            <person name="Liu Y."/>
            <person name="Liu Y.-S."/>
            <person name="Lopez J."/>
            <person name="Lozado R.J."/>
            <person name="Lu J."/>
            <person name="Madu R.C."/>
            <person name="Maheshwari M."/>
            <person name="Maheshwari R."/>
            <person name="Malloy K."/>
            <person name="Martinez E."/>
            <person name="Mathew T."/>
            <person name="Mercado I.C."/>
            <person name="Mercado C."/>
            <person name="Meyer B."/>
            <person name="Montgomery K."/>
            <person name="Morgan M.B."/>
            <person name="Munidasa M."/>
            <person name="Nazareth L.V."/>
            <person name="Nelson J."/>
            <person name="Ng B.M."/>
            <person name="Nguyen N.B."/>
            <person name="Nguyen P.Q."/>
            <person name="Nguyen T."/>
            <person name="Obregon M."/>
            <person name="Okwuonu G.O."/>
            <person name="Onwere C.G."/>
            <person name="Orozco G."/>
            <person name="Parra A."/>
            <person name="Patel S."/>
            <person name="Patil S."/>
            <person name="Perez A."/>
            <person name="Perez Y."/>
            <person name="Pham C."/>
            <person name="Primus E.L."/>
            <person name="Pu L.-L."/>
            <person name="Puazo M."/>
            <person name="Qin X."/>
            <person name="Quiroz J.B."/>
            <person name="Reese J."/>
            <person name="Richards S."/>
            <person name="Rives C.M."/>
            <person name="Robberts R."/>
            <person name="Ruiz S.J."/>
            <person name="Ruiz M.J."/>
            <person name="Santibanez J."/>
            <person name="Schneider B.W."/>
            <person name="Sisson I."/>
            <person name="Smith M."/>
            <person name="Sodergren E."/>
            <person name="Song X.-Z."/>
            <person name="Song B.B."/>
            <person name="Summersgill H."/>
            <person name="Thelus R."/>
            <person name="Thornton R.D."/>
            <person name="Trejos Z.Y."/>
            <person name="Usmani K."/>
            <person name="Vattathil S."/>
            <person name="Villasana D."/>
            <person name="Walker D.L."/>
            <person name="Wang S."/>
            <person name="Wang K."/>
            <person name="White C.S."/>
            <person name="Williams A.C."/>
            <person name="Williamson J."/>
            <person name="Wilson K."/>
            <person name="Woghiren I.O."/>
            <person name="Woodworth J.R."/>
            <person name="Worley K.C."/>
            <person name="Wright R.A."/>
            <person name="Wu W."/>
            <person name="Young L."/>
            <person name="Zhang L."/>
            <person name="Zhang J."/>
            <person name="Zhu Y."/>
            <person name="Muzny D.M."/>
            <person name="Weinstock G."/>
            <person name="Gibbs R.A."/>
        </authorList>
    </citation>
    <scope>NUCLEOTIDE SEQUENCE [LARGE SCALE GENOMIC DNA]</scope>
    <source>
        <strain evidence="3">LSR1</strain>
    </source>
</reference>
<reference evidence="2" key="2">
    <citation type="submission" date="2022-06" db="UniProtKB">
        <authorList>
            <consortium name="EnsemblMetazoa"/>
        </authorList>
    </citation>
    <scope>IDENTIFICATION</scope>
</reference>
<feature type="region of interest" description="Disordered" evidence="1">
    <location>
        <begin position="166"/>
        <end position="507"/>
    </location>
</feature>